<dbReference type="CDD" id="cd04164">
    <property type="entry name" value="trmE"/>
    <property type="match status" value="1"/>
</dbReference>
<feature type="domain" description="TrmE-type G" evidence="12">
    <location>
        <begin position="216"/>
        <end position="379"/>
    </location>
</feature>
<dbReference type="FunFam" id="3.30.1360.120:FF:000001">
    <property type="entry name" value="tRNA modification GTPase MnmE"/>
    <property type="match status" value="1"/>
</dbReference>
<dbReference type="OrthoDB" id="9805918at2"/>
<dbReference type="GO" id="GO:0046872">
    <property type="term" value="F:metal ion binding"/>
    <property type="evidence" value="ECO:0007669"/>
    <property type="project" value="UniProtKB-KW"/>
</dbReference>
<reference evidence="13 14" key="1">
    <citation type="journal article" date="2015" name="J Genomics">
        <title>Whole Genome Sequence of the Soybean Aphid Endosymbiont Buchnera aphidicola and Genetic Differentiation among Biotype-Specific Strains.</title>
        <authorList>
            <person name="Cassone B.J."/>
            <person name="Wenger J.A."/>
            <person name="Michel A.P."/>
        </authorList>
    </citation>
    <scope>NUCLEOTIDE SEQUENCE [LARGE SCALE GENOMIC DNA]</scope>
    <source>
        <strain evidence="13 14">BAg</strain>
    </source>
</reference>
<feature type="binding site" evidence="10">
    <location>
        <position position="230"/>
    </location>
    <ligand>
        <name>Mg(2+)</name>
        <dbReference type="ChEBI" id="CHEBI:18420"/>
    </ligand>
</feature>
<dbReference type="InterPro" id="IPR027266">
    <property type="entry name" value="TrmE/GcvT-like"/>
</dbReference>
<feature type="binding site" evidence="10">
    <location>
        <position position="80"/>
    </location>
    <ligand>
        <name>(6S)-5-formyl-5,6,7,8-tetrahydrofolate</name>
        <dbReference type="ChEBI" id="CHEBI:57457"/>
    </ligand>
</feature>
<evidence type="ECO:0000256" key="7">
    <source>
        <dbReference type="ARBA" id="ARBA00022842"/>
    </source>
</evidence>
<keyword evidence="4 10" id="KW-0479">Metal-binding</keyword>
<dbReference type="PANTHER" id="PTHR42714:SF2">
    <property type="entry name" value="TRNA MODIFICATION GTPASE GTPBP3, MITOCHONDRIAL"/>
    <property type="match status" value="1"/>
</dbReference>
<comment type="similarity">
    <text evidence="1 10 11">Belongs to the TRAFAC class TrmE-Era-EngA-EngB-Septin-like GTPase superfamily. TrmE GTPase family.</text>
</comment>
<feature type="binding site" evidence="10">
    <location>
        <position position="245"/>
    </location>
    <ligand>
        <name>K(+)</name>
        <dbReference type="ChEBI" id="CHEBI:29103"/>
    </ligand>
</feature>
<dbReference type="Pfam" id="PF01926">
    <property type="entry name" value="MMR_HSR1"/>
    <property type="match status" value="1"/>
</dbReference>
<feature type="binding site" evidence="10">
    <location>
        <position position="120"/>
    </location>
    <ligand>
        <name>(6S)-5-formyl-5,6,7,8-tetrahydrofolate</name>
        <dbReference type="ChEBI" id="CHEBI:57457"/>
    </ligand>
</feature>
<evidence type="ECO:0000256" key="10">
    <source>
        <dbReference type="HAMAP-Rule" id="MF_00379"/>
    </source>
</evidence>
<keyword evidence="7 10" id="KW-0460">Magnesium</keyword>
<feature type="binding site" evidence="10">
    <location>
        <begin position="226"/>
        <end position="231"/>
    </location>
    <ligand>
        <name>GTP</name>
        <dbReference type="ChEBI" id="CHEBI:37565"/>
    </ligand>
</feature>
<dbReference type="KEGG" id="baph:IX46_00085"/>
<protein>
    <recommendedName>
        <fullName evidence="10">tRNA modification GTPase MnmE</fullName>
        <ecNumber evidence="10">3.6.-.-</ecNumber>
    </recommendedName>
</protein>
<name>A0A0M4HI03_9GAMM</name>
<comment type="subunit">
    <text evidence="10">Homodimer. Heterotetramer of two MnmE and two MnmG subunits.</text>
</comment>
<gene>
    <name evidence="10" type="primary">mnmE</name>
    <name evidence="10" type="synonym">trmE</name>
    <name evidence="13" type="ORF">IX46_00085</name>
</gene>
<dbReference type="InterPro" id="IPR027417">
    <property type="entry name" value="P-loop_NTPase"/>
</dbReference>
<evidence type="ECO:0000256" key="6">
    <source>
        <dbReference type="ARBA" id="ARBA00022801"/>
    </source>
</evidence>
<dbReference type="Gene3D" id="1.20.120.430">
    <property type="entry name" value="tRNA modification GTPase MnmE domain 2"/>
    <property type="match status" value="1"/>
</dbReference>
<comment type="function">
    <text evidence="10">Exhibits a very high intrinsic GTPase hydrolysis rate. Involved in the addition of a carboxymethylaminomethyl (cmnm) group at the wobble position (U34) of certain tRNAs, forming tRNA-cmnm(5)s(2)U34.</text>
</comment>
<keyword evidence="8 10" id="KW-0630">Potassium</keyword>
<keyword evidence="6 10" id="KW-0378">Hydrolase</keyword>
<dbReference type="Proteomes" id="UP000066321">
    <property type="component" value="Chromosome"/>
</dbReference>
<dbReference type="InterPro" id="IPR027368">
    <property type="entry name" value="MnmE_dom2"/>
</dbReference>
<dbReference type="SUPFAM" id="SSF52540">
    <property type="entry name" value="P-loop containing nucleoside triphosphate hydrolases"/>
    <property type="match status" value="1"/>
</dbReference>
<dbReference type="EC" id="3.6.-.-" evidence="10"/>
<dbReference type="Gene3D" id="3.40.50.300">
    <property type="entry name" value="P-loop containing nucleotide triphosphate hydrolases"/>
    <property type="match status" value="1"/>
</dbReference>
<feature type="binding site" evidence="10">
    <location>
        <position position="455"/>
    </location>
    <ligand>
        <name>(6S)-5-formyl-5,6,7,8-tetrahydrofolate</name>
        <dbReference type="ChEBI" id="CHEBI:57457"/>
    </ligand>
</feature>
<keyword evidence="9 10" id="KW-0342">GTP-binding</keyword>
<evidence type="ECO:0000313" key="13">
    <source>
        <dbReference type="EMBL" id="ALD14989.1"/>
    </source>
</evidence>
<dbReference type="GO" id="GO:0002098">
    <property type="term" value="P:tRNA wobble uridine modification"/>
    <property type="evidence" value="ECO:0007669"/>
    <property type="project" value="TreeGrafter"/>
</dbReference>
<dbReference type="InterPro" id="IPR004520">
    <property type="entry name" value="GTPase_MnmE"/>
</dbReference>
<dbReference type="PROSITE" id="PS51709">
    <property type="entry name" value="G_TRME"/>
    <property type="match status" value="1"/>
</dbReference>
<dbReference type="NCBIfam" id="TIGR00450">
    <property type="entry name" value="mnmE_trmE_thdF"/>
    <property type="match status" value="1"/>
</dbReference>
<accession>A0A0M4HI03</accession>
<dbReference type="RefSeq" id="WP_053940011.1">
    <property type="nucleotide sequence ID" value="NZ_CP009253.1"/>
</dbReference>
<evidence type="ECO:0000256" key="8">
    <source>
        <dbReference type="ARBA" id="ARBA00022958"/>
    </source>
</evidence>
<dbReference type="Gene3D" id="3.30.1360.120">
    <property type="entry name" value="Probable tRNA modification gtpase trme, domain 1"/>
    <property type="match status" value="1"/>
</dbReference>
<evidence type="ECO:0000313" key="14">
    <source>
        <dbReference type="Proteomes" id="UP000066321"/>
    </source>
</evidence>
<feature type="binding site" evidence="10">
    <location>
        <position position="251"/>
    </location>
    <ligand>
        <name>Mg(2+)</name>
        <dbReference type="ChEBI" id="CHEBI:18420"/>
    </ligand>
</feature>
<dbReference type="PANTHER" id="PTHR42714">
    <property type="entry name" value="TRNA MODIFICATION GTPASE GTPBP3"/>
    <property type="match status" value="1"/>
</dbReference>
<evidence type="ECO:0000256" key="2">
    <source>
        <dbReference type="ARBA" id="ARBA00022490"/>
    </source>
</evidence>
<dbReference type="EMBL" id="CP009253">
    <property type="protein sequence ID" value="ALD14989.1"/>
    <property type="molecule type" value="Genomic_DNA"/>
</dbReference>
<dbReference type="InterPro" id="IPR005225">
    <property type="entry name" value="Small_GTP-bd"/>
</dbReference>
<evidence type="ECO:0000256" key="11">
    <source>
        <dbReference type="RuleBase" id="RU003313"/>
    </source>
</evidence>
<evidence type="ECO:0000256" key="1">
    <source>
        <dbReference type="ARBA" id="ARBA00011043"/>
    </source>
</evidence>
<dbReference type="GO" id="GO:0005525">
    <property type="term" value="F:GTP binding"/>
    <property type="evidence" value="ECO:0007669"/>
    <property type="project" value="UniProtKB-UniRule"/>
</dbReference>
<feature type="binding site" evidence="10">
    <location>
        <position position="247"/>
    </location>
    <ligand>
        <name>K(+)</name>
        <dbReference type="ChEBI" id="CHEBI:29103"/>
    </ligand>
</feature>
<dbReference type="AlphaFoldDB" id="A0A0M4HI03"/>
<sequence length="455" mass="51907">MIRNDTIVAPVTYPGKSSVGILRISGINAKQVAIKILGKVPKPRFATYTKFFNKNHKVLDQGISLWFPAPFSFTGEDVLELQGHGNPMIMDLLIKRILSIQHIRLAKPGEFCERAFLNGKIDLVQAEAIDDLINAETESMVKGALNSLEGSFSYYVTNLVERLNTFRIHIESSIDFAEEEIDFNFDDVISLNFHKLNNQFLKIKKIIINKSVIREAKKIIIVGPPNAGKSSLLNVLSSRNRAIVTNIPGTTRDLLYEYINIDGFLYEIIDTAGLHNTENEVEKIGINRAWEILKTCDHVLFVIDKTMDIKIQNQILHDFIKKINSYNYCVQITFILNKNDLLKDDFDIKKIGNHYFISISALTGQGLDVLRQHLTKAEKNKEKEGLFVARRRHVHQIELSYNEFLKAKKIWSNYKNIELLAESLRLINQFLGEITGSFSSNDLLNRIFSTFCIGK</sequence>
<evidence type="ECO:0000259" key="12">
    <source>
        <dbReference type="PROSITE" id="PS51709"/>
    </source>
</evidence>
<dbReference type="GO" id="GO:0003924">
    <property type="term" value="F:GTPase activity"/>
    <property type="evidence" value="ECO:0007669"/>
    <property type="project" value="UniProtKB-UniRule"/>
</dbReference>
<dbReference type="STRING" id="1265350.IX46_00085"/>
<proteinExistence type="inferred from homology"/>
<comment type="caution">
    <text evidence="10">Lacks conserved residue(s) required for the propagation of feature annotation.</text>
</comment>
<dbReference type="InterPro" id="IPR018948">
    <property type="entry name" value="GTP-bd_TrmE_N"/>
</dbReference>
<feature type="binding site" evidence="10">
    <location>
        <position position="226"/>
    </location>
    <ligand>
        <name>K(+)</name>
        <dbReference type="ChEBI" id="CHEBI:29103"/>
    </ligand>
</feature>
<evidence type="ECO:0000256" key="5">
    <source>
        <dbReference type="ARBA" id="ARBA00022741"/>
    </source>
</evidence>
<feature type="binding site" evidence="10">
    <location>
        <position position="250"/>
    </location>
    <ligand>
        <name>K(+)</name>
        <dbReference type="ChEBI" id="CHEBI:29103"/>
    </ligand>
</feature>
<feature type="binding site" evidence="10">
    <location>
        <begin position="245"/>
        <end position="251"/>
    </location>
    <ligand>
        <name>GTP</name>
        <dbReference type="ChEBI" id="CHEBI:37565"/>
    </ligand>
</feature>
<organism evidence="13 14">
    <name type="scientific">Buchnera aphidicola</name>
    <name type="common">Aphis glycines</name>
    <dbReference type="NCBI Taxonomy" id="1265350"/>
    <lineage>
        <taxon>Bacteria</taxon>
        <taxon>Pseudomonadati</taxon>
        <taxon>Pseudomonadota</taxon>
        <taxon>Gammaproteobacteria</taxon>
        <taxon>Enterobacterales</taxon>
        <taxon>Erwiniaceae</taxon>
        <taxon>Buchnera</taxon>
    </lineage>
</organism>
<evidence type="ECO:0000256" key="9">
    <source>
        <dbReference type="ARBA" id="ARBA00023134"/>
    </source>
</evidence>
<feature type="binding site" evidence="10">
    <location>
        <begin position="270"/>
        <end position="273"/>
    </location>
    <ligand>
        <name>GTP</name>
        <dbReference type="ChEBI" id="CHEBI:37565"/>
    </ligand>
</feature>
<evidence type="ECO:0000256" key="4">
    <source>
        <dbReference type="ARBA" id="ARBA00022723"/>
    </source>
</evidence>
<comment type="subcellular location">
    <subcellularLocation>
        <location evidence="10">Cytoplasm</location>
    </subcellularLocation>
</comment>
<dbReference type="CDD" id="cd14858">
    <property type="entry name" value="TrmE_N"/>
    <property type="match status" value="1"/>
</dbReference>
<dbReference type="GO" id="GO:0030488">
    <property type="term" value="P:tRNA methylation"/>
    <property type="evidence" value="ECO:0007669"/>
    <property type="project" value="TreeGrafter"/>
</dbReference>
<dbReference type="Pfam" id="PF12631">
    <property type="entry name" value="MnmE_helical"/>
    <property type="match status" value="1"/>
</dbReference>
<dbReference type="HAMAP" id="MF_00379">
    <property type="entry name" value="GTPase_MnmE"/>
    <property type="match status" value="1"/>
</dbReference>
<dbReference type="GO" id="GO:0005829">
    <property type="term" value="C:cytosol"/>
    <property type="evidence" value="ECO:0007669"/>
    <property type="project" value="TreeGrafter"/>
</dbReference>
<dbReference type="InterPro" id="IPR031168">
    <property type="entry name" value="G_TrmE"/>
</dbReference>
<dbReference type="InterPro" id="IPR025867">
    <property type="entry name" value="MnmE_helical"/>
</dbReference>
<evidence type="ECO:0000256" key="3">
    <source>
        <dbReference type="ARBA" id="ARBA00022694"/>
    </source>
</evidence>
<dbReference type="NCBIfam" id="TIGR00231">
    <property type="entry name" value="small_GTP"/>
    <property type="match status" value="1"/>
</dbReference>
<keyword evidence="2 10" id="KW-0963">Cytoplasm</keyword>
<keyword evidence="3 10" id="KW-0819">tRNA processing</keyword>
<dbReference type="PATRIC" id="fig|1265350.3.peg.17"/>
<dbReference type="InterPro" id="IPR006073">
    <property type="entry name" value="GTP-bd"/>
</dbReference>
<feature type="binding site" evidence="10">
    <location>
        <position position="23"/>
    </location>
    <ligand>
        <name>(6S)-5-formyl-5,6,7,8-tetrahydrofolate</name>
        <dbReference type="ChEBI" id="CHEBI:57457"/>
    </ligand>
</feature>
<dbReference type="NCBIfam" id="NF003661">
    <property type="entry name" value="PRK05291.1-3"/>
    <property type="match status" value="1"/>
</dbReference>
<keyword evidence="5 10" id="KW-0547">Nucleotide-binding</keyword>
<dbReference type="Pfam" id="PF10396">
    <property type="entry name" value="TrmE_N"/>
    <property type="match status" value="1"/>
</dbReference>
<comment type="cofactor">
    <cofactor evidence="10">
        <name>K(+)</name>
        <dbReference type="ChEBI" id="CHEBI:29103"/>
    </cofactor>
    <text evidence="10">Binds 1 potassium ion per subunit.</text>
</comment>